<dbReference type="Proteomes" id="UP001055879">
    <property type="component" value="Linkage Group LG02"/>
</dbReference>
<sequence length="145" mass="15017">MNNLGSQKAVPQVGHFKHRNRLRWWELYSGVPGFPVFSLSGLRVCWVLGLPGFPSVGLSGFPDFPNSGNFMLKSTLFSGHTLKFVIGGMDSREGAGRAMRVTDDDLAAVVSTMVSVMAGGVASAVATSGAALTGVASGVASVGTL</sequence>
<reference evidence="1 2" key="2">
    <citation type="journal article" date="2022" name="Mol. Ecol. Resour.">
        <title>The genomes of chicory, endive, great burdock and yacon provide insights into Asteraceae paleo-polyploidization history and plant inulin production.</title>
        <authorList>
            <person name="Fan W."/>
            <person name="Wang S."/>
            <person name="Wang H."/>
            <person name="Wang A."/>
            <person name="Jiang F."/>
            <person name="Liu H."/>
            <person name="Zhao H."/>
            <person name="Xu D."/>
            <person name="Zhang Y."/>
        </authorList>
    </citation>
    <scope>NUCLEOTIDE SEQUENCE [LARGE SCALE GENOMIC DNA]</scope>
    <source>
        <strain evidence="2">cv. Niubang</strain>
    </source>
</reference>
<name>A0ACB9EHC9_ARCLA</name>
<evidence type="ECO:0000313" key="2">
    <source>
        <dbReference type="Proteomes" id="UP001055879"/>
    </source>
</evidence>
<gene>
    <name evidence="1" type="ORF">L6452_05796</name>
</gene>
<proteinExistence type="predicted"/>
<dbReference type="EMBL" id="CM042048">
    <property type="protein sequence ID" value="KAI3758242.1"/>
    <property type="molecule type" value="Genomic_DNA"/>
</dbReference>
<organism evidence="1 2">
    <name type="scientific">Arctium lappa</name>
    <name type="common">Greater burdock</name>
    <name type="synonym">Lappa major</name>
    <dbReference type="NCBI Taxonomy" id="4217"/>
    <lineage>
        <taxon>Eukaryota</taxon>
        <taxon>Viridiplantae</taxon>
        <taxon>Streptophyta</taxon>
        <taxon>Embryophyta</taxon>
        <taxon>Tracheophyta</taxon>
        <taxon>Spermatophyta</taxon>
        <taxon>Magnoliopsida</taxon>
        <taxon>eudicotyledons</taxon>
        <taxon>Gunneridae</taxon>
        <taxon>Pentapetalae</taxon>
        <taxon>asterids</taxon>
        <taxon>campanulids</taxon>
        <taxon>Asterales</taxon>
        <taxon>Asteraceae</taxon>
        <taxon>Carduoideae</taxon>
        <taxon>Cardueae</taxon>
        <taxon>Arctiinae</taxon>
        <taxon>Arctium</taxon>
    </lineage>
</organism>
<comment type="caution">
    <text evidence="1">The sequence shown here is derived from an EMBL/GenBank/DDBJ whole genome shotgun (WGS) entry which is preliminary data.</text>
</comment>
<protein>
    <submittedName>
        <fullName evidence="1">Uncharacterized protein</fullName>
    </submittedName>
</protein>
<keyword evidence="2" id="KW-1185">Reference proteome</keyword>
<accession>A0ACB9EHC9</accession>
<reference evidence="2" key="1">
    <citation type="journal article" date="2022" name="Mol. Ecol. Resour.">
        <title>The genomes of chicory, endive, great burdock and yacon provide insights into Asteraceae palaeo-polyploidization history and plant inulin production.</title>
        <authorList>
            <person name="Fan W."/>
            <person name="Wang S."/>
            <person name="Wang H."/>
            <person name="Wang A."/>
            <person name="Jiang F."/>
            <person name="Liu H."/>
            <person name="Zhao H."/>
            <person name="Xu D."/>
            <person name="Zhang Y."/>
        </authorList>
    </citation>
    <scope>NUCLEOTIDE SEQUENCE [LARGE SCALE GENOMIC DNA]</scope>
    <source>
        <strain evidence="2">cv. Niubang</strain>
    </source>
</reference>
<evidence type="ECO:0000313" key="1">
    <source>
        <dbReference type="EMBL" id="KAI3758242.1"/>
    </source>
</evidence>